<evidence type="ECO:0000313" key="2">
    <source>
        <dbReference type="EMBL" id="PXW77712.1"/>
    </source>
</evidence>
<feature type="transmembrane region" description="Helical" evidence="1">
    <location>
        <begin position="252"/>
        <end position="270"/>
    </location>
</feature>
<comment type="caution">
    <text evidence="2">The sequence shown here is derived from an EMBL/GenBank/DDBJ whole genome shotgun (WGS) entry which is preliminary data.</text>
</comment>
<feature type="transmembrane region" description="Helical" evidence="1">
    <location>
        <begin position="222"/>
        <end position="240"/>
    </location>
</feature>
<feature type="transmembrane region" description="Helical" evidence="1">
    <location>
        <begin position="6"/>
        <end position="27"/>
    </location>
</feature>
<keyword evidence="1" id="KW-0472">Membrane</keyword>
<dbReference type="AlphaFoldDB" id="A0A2V3V7B1"/>
<gene>
    <name evidence="2" type="ORF">C7451_104208</name>
</gene>
<dbReference type="EMBL" id="QJJM01000004">
    <property type="protein sequence ID" value="PXW77712.1"/>
    <property type="molecule type" value="Genomic_DNA"/>
</dbReference>
<organism evidence="2 3">
    <name type="scientific">Blastomonas natatoria</name>
    <dbReference type="NCBI Taxonomy" id="34015"/>
    <lineage>
        <taxon>Bacteria</taxon>
        <taxon>Pseudomonadati</taxon>
        <taxon>Pseudomonadota</taxon>
        <taxon>Alphaproteobacteria</taxon>
        <taxon>Sphingomonadales</taxon>
        <taxon>Sphingomonadaceae</taxon>
        <taxon>Blastomonas</taxon>
    </lineage>
</organism>
<feature type="transmembrane region" description="Helical" evidence="1">
    <location>
        <begin position="73"/>
        <end position="95"/>
    </location>
</feature>
<protein>
    <submittedName>
        <fullName evidence="2">Toxin CptA</fullName>
    </submittedName>
</protein>
<feature type="transmembrane region" description="Helical" evidence="1">
    <location>
        <begin position="39"/>
        <end position="61"/>
    </location>
</feature>
<sequence length="320" mass="33019">MPLILVLLSAFCVGMAISGSSTCAVTASREIVLHRRGTMLLGFLLAMGVAGAITLPLHWLFGPVAQLSAEVPISGALLLGAILIGLGAVINDACLLGTLARIGQGEVRFLALPLGLALGFAIADRQALLAAGQAQGNAHAMLMWPGVLIVLGFAAMATWAWRQRGRSPDMTGWRRPGPRAMMLAMGLCGALLFTLEPNWSYSDAVHAVVRRGAMDMQGDSRAFAPAVALLCGSLVSGILSRSFVLQAPQPAGIARSLAGGAIMAFGGALIPGGNDTLLLAAIPSGTLSGVFAYLVMSATVLGVLHLIAHRGRRSKLELAV</sequence>
<reference evidence="2 3" key="1">
    <citation type="submission" date="2018-05" db="EMBL/GenBank/DDBJ databases">
        <title>Genomic Encyclopedia of Type Strains, Phase IV (KMG-IV): sequencing the most valuable type-strain genomes for metagenomic binning, comparative biology and taxonomic classification.</title>
        <authorList>
            <person name="Goeker M."/>
        </authorList>
    </citation>
    <scope>NUCLEOTIDE SEQUENCE [LARGE SCALE GENOMIC DNA]</scope>
    <source>
        <strain evidence="2 3">DSM 3183</strain>
    </source>
</reference>
<accession>A0A2V3V7B1</accession>
<name>A0A2V3V7B1_9SPHN</name>
<dbReference type="OrthoDB" id="8445931at2"/>
<feature type="transmembrane region" description="Helical" evidence="1">
    <location>
        <begin position="182"/>
        <end position="202"/>
    </location>
</feature>
<keyword evidence="3" id="KW-1185">Reference proteome</keyword>
<dbReference type="RefSeq" id="WP_110298189.1">
    <property type="nucleotide sequence ID" value="NZ_QJJM01000004.1"/>
</dbReference>
<keyword evidence="1" id="KW-1133">Transmembrane helix</keyword>
<proteinExistence type="predicted"/>
<keyword evidence="1" id="KW-0812">Transmembrane</keyword>
<evidence type="ECO:0000313" key="3">
    <source>
        <dbReference type="Proteomes" id="UP000248014"/>
    </source>
</evidence>
<feature type="transmembrane region" description="Helical" evidence="1">
    <location>
        <begin position="143"/>
        <end position="161"/>
    </location>
</feature>
<dbReference type="Pfam" id="PF04143">
    <property type="entry name" value="Sulf_transp"/>
    <property type="match status" value="1"/>
</dbReference>
<feature type="transmembrane region" description="Helical" evidence="1">
    <location>
        <begin position="290"/>
        <end position="308"/>
    </location>
</feature>
<feature type="transmembrane region" description="Helical" evidence="1">
    <location>
        <begin position="107"/>
        <end position="123"/>
    </location>
</feature>
<dbReference type="Proteomes" id="UP000248014">
    <property type="component" value="Unassembled WGS sequence"/>
</dbReference>
<evidence type="ECO:0000256" key="1">
    <source>
        <dbReference type="SAM" id="Phobius"/>
    </source>
</evidence>
<dbReference type="InterPro" id="IPR007272">
    <property type="entry name" value="Sulf_transp_TsuA/YedE"/>
</dbReference>